<dbReference type="GO" id="GO:0034332">
    <property type="term" value="P:adherens junction organization"/>
    <property type="evidence" value="ECO:0007669"/>
    <property type="project" value="UniProtKB-ARBA"/>
</dbReference>
<dbReference type="GO" id="GO:0030010">
    <property type="term" value="P:establishment of cell polarity"/>
    <property type="evidence" value="ECO:0007669"/>
    <property type="project" value="UniProtKB-ARBA"/>
</dbReference>
<dbReference type="GO" id="GO:0001841">
    <property type="term" value="P:neural tube formation"/>
    <property type="evidence" value="ECO:0007669"/>
    <property type="project" value="UniProtKB-ARBA"/>
</dbReference>
<feature type="domain" description="Cadherin" evidence="13">
    <location>
        <begin position="148"/>
        <end position="223"/>
    </location>
</feature>
<evidence type="ECO:0000256" key="4">
    <source>
        <dbReference type="ARBA" id="ARBA00022490"/>
    </source>
</evidence>
<dbReference type="CDD" id="cd11304">
    <property type="entry name" value="Cadherin_repeat"/>
    <property type="match status" value="4"/>
</dbReference>
<dbReference type="SMART" id="SM01055">
    <property type="entry name" value="Cadherin_pro"/>
    <property type="match status" value="1"/>
</dbReference>
<dbReference type="GO" id="GO:0007498">
    <property type="term" value="P:mesoderm development"/>
    <property type="evidence" value="ECO:0007669"/>
    <property type="project" value="UniProtKB-ARBA"/>
</dbReference>
<keyword evidence="3" id="KW-1003">Cell membrane</keyword>
<dbReference type="GO" id="GO:0007398">
    <property type="term" value="P:ectoderm development"/>
    <property type="evidence" value="ECO:0007669"/>
    <property type="project" value="UniProtKB-ARBA"/>
</dbReference>
<dbReference type="GO" id="GO:0001764">
    <property type="term" value="P:neuron migration"/>
    <property type="evidence" value="ECO:0007669"/>
    <property type="project" value="UniProtKB-ARBA"/>
</dbReference>
<keyword evidence="8 12" id="KW-0106">Calcium</keyword>
<dbReference type="FunFam" id="2.60.40.60:FF:000011">
    <property type="entry name" value="Cadherin 1"/>
    <property type="match status" value="1"/>
</dbReference>
<dbReference type="PROSITE" id="PS50268">
    <property type="entry name" value="CADHERIN_2"/>
    <property type="match status" value="4"/>
</dbReference>
<dbReference type="PANTHER" id="PTHR24027">
    <property type="entry name" value="CADHERIN-23"/>
    <property type="match status" value="1"/>
</dbReference>
<dbReference type="GO" id="GO:0007156">
    <property type="term" value="P:homophilic cell adhesion via plasma membrane adhesion molecules"/>
    <property type="evidence" value="ECO:0007669"/>
    <property type="project" value="InterPro"/>
</dbReference>
<name>A0A3P9HGS9_ORYLA</name>
<organism evidence="14 15">
    <name type="scientific">Oryzias latipes</name>
    <name type="common">Japanese rice fish</name>
    <name type="synonym">Japanese killifish</name>
    <dbReference type="NCBI Taxonomy" id="8090"/>
    <lineage>
        <taxon>Eukaryota</taxon>
        <taxon>Metazoa</taxon>
        <taxon>Chordata</taxon>
        <taxon>Craniata</taxon>
        <taxon>Vertebrata</taxon>
        <taxon>Euteleostomi</taxon>
        <taxon>Actinopterygii</taxon>
        <taxon>Neopterygii</taxon>
        <taxon>Teleostei</taxon>
        <taxon>Neoteleostei</taxon>
        <taxon>Acanthomorphata</taxon>
        <taxon>Ovalentaria</taxon>
        <taxon>Atherinomorphae</taxon>
        <taxon>Beloniformes</taxon>
        <taxon>Adrianichthyidae</taxon>
        <taxon>Oryziinae</taxon>
        <taxon>Oryzias</taxon>
    </lineage>
</organism>
<dbReference type="FunFam" id="2.60.40.60:FF:000022">
    <property type="entry name" value="Cadherin 2"/>
    <property type="match status" value="1"/>
</dbReference>
<dbReference type="GO" id="GO:0005509">
    <property type="term" value="F:calcium ion binding"/>
    <property type="evidence" value="ECO:0007669"/>
    <property type="project" value="UniProtKB-UniRule"/>
</dbReference>
<accession>A0A3P9HGS9</accession>
<dbReference type="GO" id="GO:0005737">
    <property type="term" value="C:cytoplasm"/>
    <property type="evidence" value="ECO:0007669"/>
    <property type="project" value="UniProtKB-SubCell"/>
</dbReference>
<dbReference type="InterPro" id="IPR002126">
    <property type="entry name" value="Cadherin-like_dom"/>
</dbReference>
<dbReference type="SUPFAM" id="SSF49313">
    <property type="entry name" value="Cadherin-like"/>
    <property type="match status" value="6"/>
</dbReference>
<evidence type="ECO:0000256" key="7">
    <source>
        <dbReference type="ARBA" id="ARBA00022737"/>
    </source>
</evidence>
<keyword evidence="10" id="KW-0472">Membrane</keyword>
<dbReference type="InterPro" id="IPR015919">
    <property type="entry name" value="Cadherin-like_sf"/>
</dbReference>
<dbReference type="FunFam" id="2.60.40.60:FF:000095">
    <property type="entry name" value="Cadherin 13"/>
    <property type="match status" value="1"/>
</dbReference>
<evidence type="ECO:0000256" key="11">
    <source>
        <dbReference type="ARBA" id="ARBA00023180"/>
    </source>
</evidence>
<dbReference type="FunFam" id="2.60.40.60:FF:000019">
    <property type="entry name" value="Cadherin 2"/>
    <property type="match status" value="1"/>
</dbReference>
<evidence type="ECO:0000313" key="15">
    <source>
        <dbReference type="Proteomes" id="UP000265200"/>
    </source>
</evidence>
<evidence type="ECO:0000256" key="8">
    <source>
        <dbReference type="ARBA" id="ARBA00022837"/>
    </source>
</evidence>
<keyword evidence="11" id="KW-0325">Glycoprotein</keyword>
<keyword evidence="7" id="KW-0677">Repeat</keyword>
<sequence length="733" mass="81346">MAVVSSAEESPCKPGFYSDLIFKVNRKQLKQSTRLGKVGFTDCTDRTRFLFSTDDSRFVFNSDGVLTVKRAVVLHEGQLDFFVHSWDSQGNNITFPVMVLVNFQQANVKLATDLDLKGLRRRKRDWVIPPINIPENSNGPFPLKMVTKILYSITGPGATEDPVGLFTMDKDTGDLYVHQRLDREKQGHYTLFAHADSAGSSKAEDPMEIIINVIDMNDNKPIFEQTSYAAKVAESSPKGTTVIQVKATDADEPGNDNSIIRYTILSQEPKLPSDSMFAINSFNGAIMVEGVGLDRKYTLKIQAADIKGEGLSGRTAVVLKVTDSNDNPPVFTASTGSVDENAVGVLVFKLSVTDKDEPNSPAWNAKFKIIRGDPDNLFSIETGTYKQEGIIKTAKGLDFEKSRTHTLEVIVENEVPFAIPLTTSTATVVVTVKDVNEPPIFKEKEMTVQKSEDLPVESVIIKSEAEDPDLARENAIKYKIIDDPDNWLTVDEDSGLVKVKSLMDRESPNVKENKYTALLGAYDNDPVPATGTGTLVIILEDVNDNPPFIEERNITVCKDASAPVLLTVTDRDGPLHSAPYNVMSKVFFSVFAETKVELVLKSSVLSGTYQVILRVSDTDGLEQNCTIQAKVCYCVENKRVDEQTIRGVVGGILLLSISSEQQWFISISALSRHRRAPPHSPFMPLHVYSTSQISPFSNGTHLFHKDLNKEKFRNAFFSFMFFFHHQQNATKTC</sequence>
<evidence type="ECO:0000313" key="14">
    <source>
        <dbReference type="Ensembl" id="ENSORLP00015006839.1"/>
    </source>
</evidence>
<dbReference type="Pfam" id="PF08758">
    <property type="entry name" value="Cadherin_pro"/>
    <property type="match status" value="1"/>
</dbReference>
<dbReference type="FunFam" id="2.60.40.60:FF:000191">
    <property type="entry name" value="Cadherin 1"/>
    <property type="match status" value="1"/>
</dbReference>
<dbReference type="GO" id="GO:0042074">
    <property type="term" value="P:cell migration involved in gastrulation"/>
    <property type="evidence" value="ECO:0007669"/>
    <property type="project" value="UniProtKB-ARBA"/>
</dbReference>
<evidence type="ECO:0000256" key="1">
    <source>
        <dbReference type="ARBA" id="ARBA00004236"/>
    </source>
</evidence>
<dbReference type="SMART" id="SM00112">
    <property type="entry name" value="CA"/>
    <property type="match status" value="4"/>
</dbReference>
<reference key="1">
    <citation type="journal article" date="2007" name="Nature">
        <title>The medaka draft genome and insights into vertebrate genome evolution.</title>
        <authorList>
            <person name="Kasahara M."/>
            <person name="Naruse K."/>
            <person name="Sasaki S."/>
            <person name="Nakatani Y."/>
            <person name="Qu W."/>
            <person name="Ahsan B."/>
            <person name="Yamada T."/>
            <person name="Nagayasu Y."/>
            <person name="Doi K."/>
            <person name="Kasai Y."/>
            <person name="Jindo T."/>
            <person name="Kobayashi D."/>
            <person name="Shimada A."/>
            <person name="Toyoda A."/>
            <person name="Kuroki Y."/>
            <person name="Fujiyama A."/>
            <person name="Sasaki T."/>
            <person name="Shimizu A."/>
            <person name="Asakawa S."/>
            <person name="Shimizu N."/>
            <person name="Hashimoto S."/>
            <person name="Yang J."/>
            <person name="Lee Y."/>
            <person name="Matsushima K."/>
            <person name="Sugano S."/>
            <person name="Sakaizumi M."/>
            <person name="Narita T."/>
            <person name="Ohishi K."/>
            <person name="Haga S."/>
            <person name="Ohta F."/>
            <person name="Nomoto H."/>
            <person name="Nogata K."/>
            <person name="Morishita T."/>
            <person name="Endo T."/>
            <person name="Shin-I T."/>
            <person name="Takeda H."/>
            <person name="Morishita S."/>
            <person name="Kohara Y."/>
        </authorList>
    </citation>
    <scope>NUCLEOTIDE SEQUENCE [LARGE SCALE GENOMIC DNA]</scope>
    <source>
        <strain>Hd-rR</strain>
    </source>
</reference>
<dbReference type="GO" id="GO:0016342">
    <property type="term" value="C:catenin complex"/>
    <property type="evidence" value="ECO:0007669"/>
    <property type="project" value="UniProtKB-ARBA"/>
</dbReference>
<evidence type="ECO:0000256" key="10">
    <source>
        <dbReference type="ARBA" id="ARBA00023136"/>
    </source>
</evidence>
<evidence type="ECO:0000256" key="2">
    <source>
        <dbReference type="ARBA" id="ARBA00004496"/>
    </source>
</evidence>
<evidence type="ECO:0000256" key="3">
    <source>
        <dbReference type="ARBA" id="ARBA00022475"/>
    </source>
</evidence>
<dbReference type="InterPro" id="IPR039808">
    <property type="entry name" value="Cadherin"/>
</dbReference>
<dbReference type="Ensembl" id="ENSORLT00015003531.1">
    <property type="protein sequence ID" value="ENSORLP00015006839.1"/>
    <property type="gene ID" value="ENSORLG00015000219.1"/>
</dbReference>
<feature type="domain" description="Cadherin" evidence="13">
    <location>
        <begin position="339"/>
        <end position="441"/>
    </location>
</feature>
<keyword evidence="4" id="KW-0963">Cytoplasm</keyword>
<keyword evidence="9" id="KW-0130">Cell adhesion</keyword>
<feature type="domain" description="Cadherin" evidence="13">
    <location>
        <begin position="442"/>
        <end position="549"/>
    </location>
</feature>
<evidence type="ECO:0000256" key="9">
    <source>
        <dbReference type="ARBA" id="ARBA00022889"/>
    </source>
</evidence>
<dbReference type="PROSITE" id="PS00232">
    <property type="entry name" value="CADHERIN_1"/>
    <property type="match status" value="3"/>
</dbReference>
<protein>
    <recommendedName>
        <fullName evidence="13">Cadherin domain-containing protein</fullName>
    </recommendedName>
</protein>
<feature type="domain" description="Cadherin" evidence="13">
    <location>
        <begin position="224"/>
        <end position="331"/>
    </location>
</feature>
<keyword evidence="5" id="KW-0479">Metal-binding</keyword>
<dbReference type="GO" id="GO:0060027">
    <property type="term" value="P:convergent extension involved in gastrulation"/>
    <property type="evidence" value="ECO:0007669"/>
    <property type="project" value="UniProtKB-ARBA"/>
</dbReference>
<proteinExistence type="predicted"/>
<dbReference type="InterPro" id="IPR014868">
    <property type="entry name" value="Cadherin_pro_dom"/>
</dbReference>
<dbReference type="Pfam" id="PF00028">
    <property type="entry name" value="Cadherin"/>
    <property type="match status" value="4"/>
</dbReference>
<dbReference type="Gene3D" id="2.60.40.60">
    <property type="entry name" value="Cadherins"/>
    <property type="match status" value="6"/>
</dbReference>
<reference evidence="14" key="3">
    <citation type="submission" date="2025-08" db="UniProtKB">
        <authorList>
            <consortium name="Ensembl"/>
        </authorList>
    </citation>
    <scope>IDENTIFICATION</scope>
    <source>
        <strain evidence="14">HSOK</strain>
    </source>
</reference>
<evidence type="ECO:0000256" key="5">
    <source>
        <dbReference type="ARBA" id="ARBA00022723"/>
    </source>
</evidence>
<dbReference type="InterPro" id="IPR020894">
    <property type="entry name" value="Cadherin_CS"/>
</dbReference>
<dbReference type="PANTHER" id="PTHR24027:SF319">
    <property type="entry name" value="CADHERIN-1"/>
    <property type="match status" value="1"/>
</dbReference>
<dbReference type="PRINTS" id="PR00205">
    <property type="entry name" value="CADHERIN"/>
</dbReference>
<evidence type="ECO:0000256" key="12">
    <source>
        <dbReference type="PROSITE-ProRule" id="PRU00043"/>
    </source>
</evidence>
<evidence type="ECO:0000259" key="13">
    <source>
        <dbReference type="PROSITE" id="PS50268"/>
    </source>
</evidence>
<reference evidence="14" key="4">
    <citation type="submission" date="2025-09" db="UniProtKB">
        <authorList>
            <consortium name="Ensembl"/>
        </authorList>
    </citation>
    <scope>IDENTIFICATION</scope>
    <source>
        <strain evidence="14">HSOK</strain>
    </source>
</reference>
<reference evidence="14 15" key="2">
    <citation type="submission" date="2017-04" db="EMBL/GenBank/DDBJ databases">
        <title>CpG methylation of centromeres and impact of large insertions on vertebrate speciation.</title>
        <authorList>
            <person name="Ichikawa K."/>
            <person name="Yoshimura J."/>
            <person name="Morishita S."/>
        </authorList>
    </citation>
    <scope>NUCLEOTIDE SEQUENCE</scope>
    <source>
        <strain evidence="14 15">HSOK</strain>
    </source>
</reference>
<dbReference type="AlphaFoldDB" id="A0A3P9HGS9"/>
<keyword evidence="6" id="KW-0732">Signal</keyword>
<evidence type="ECO:0000256" key="6">
    <source>
        <dbReference type="ARBA" id="ARBA00022729"/>
    </source>
</evidence>
<comment type="subcellular location">
    <subcellularLocation>
        <location evidence="1">Cell membrane</location>
    </subcellularLocation>
    <subcellularLocation>
        <location evidence="2">Cytoplasm</location>
    </subcellularLocation>
</comment>
<dbReference type="Proteomes" id="UP000265200">
    <property type="component" value="Chromosome 15"/>
</dbReference>